<evidence type="ECO:0000256" key="2">
    <source>
        <dbReference type="ARBA" id="ARBA00022963"/>
    </source>
</evidence>
<dbReference type="STRING" id="70996.SE18_02075"/>
<dbReference type="GO" id="GO:0016042">
    <property type="term" value="P:lipid catabolic process"/>
    <property type="evidence" value="ECO:0007669"/>
    <property type="project" value="UniProtKB-KW"/>
</dbReference>
<keyword evidence="4" id="KW-0812">Transmembrane</keyword>
<keyword evidence="1" id="KW-0378">Hydrolase</keyword>
<evidence type="ECO:0008006" key="7">
    <source>
        <dbReference type="Google" id="ProtNLM"/>
    </source>
</evidence>
<evidence type="ECO:0000313" key="6">
    <source>
        <dbReference type="Proteomes" id="UP000050277"/>
    </source>
</evidence>
<dbReference type="PANTHER" id="PTHR10272:SF0">
    <property type="entry name" value="PLATELET-ACTIVATING FACTOR ACETYLHYDROLASE"/>
    <property type="match status" value="1"/>
</dbReference>
<evidence type="ECO:0000256" key="1">
    <source>
        <dbReference type="ARBA" id="ARBA00022801"/>
    </source>
</evidence>
<keyword evidence="2" id="KW-0442">Lipid degradation</keyword>
<keyword evidence="4" id="KW-1133">Transmembrane helix</keyword>
<proteinExistence type="predicted"/>
<comment type="caution">
    <text evidence="5">The sequence shown here is derived from an EMBL/GenBank/DDBJ whole genome shotgun (WGS) entry which is preliminary data.</text>
</comment>
<name>A0A0P6Z2L6_9CHLR</name>
<feature type="transmembrane region" description="Helical" evidence="4">
    <location>
        <begin position="51"/>
        <end position="70"/>
    </location>
</feature>
<dbReference type="PANTHER" id="PTHR10272">
    <property type="entry name" value="PLATELET-ACTIVATING FACTOR ACETYLHYDROLASE"/>
    <property type="match status" value="1"/>
</dbReference>
<dbReference type="AlphaFoldDB" id="A0A0P6Z2L6"/>
<dbReference type="GO" id="GO:0003847">
    <property type="term" value="F:1-alkyl-2-acetylglycerophosphocholine esterase activity"/>
    <property type="evidence" value="ECO:0007669"/>
    <property type="project" value="TreeGrafter"/>
</dbReference>
<dbReference type="Gene3D" id="3.40.50.1820">
    <property type="entry name" value="alpha/beta hydrolase"/>
    <property type="match status" value="1"/>
</dbReference>
<keyword evidence="4" id="KW-0472">Membrane</keyword>
<accession>A0A0P6Z2L6</accession>
<dbReference type="OrthoDB" id="9814760at2"/>
<reference evidence="5 6" key="1">
    <citation type="submission" date="2015-07" db="EMBL/GenBank/DDBJ databases">
        <title>Whole genome sequence of Herpetosiphon geysericola DSM 7119.</title>
        <authorList>
            <person name="Hemp J."/>
            <person name="Ward L.M."/>
            <person name="Pace L.A."/>
            <person name="Fischer W.W."/>
        </authorList>
    </citation>
    <scope>NUCLEOTIDE SEQUENCE [LARGE SCALE GENOMIC DNA]</scope>
    <source>
        <strain evidence="5 6">DSM 7119</strain>
    </source>
</reference>
<sequence>MRFLEWIACLAFLPALFLPFMPQPTRARWRLSTALLPAVVSLIQILLEGWRIQLLPLYGLASLVLLNQLLASSERRLRIISGISFVGLVLSIIGASWLLPVPSLPTPTGLYAVGIVDRVVVDSSRQRRLMVSVWYPAAYAGEPASLTKYPDQIAAGLGDMTGIPAFVFQHLRYITLAASEGVPMLSTAGPLPVLVFSPGMVGLRAQNSSTFQELASWGYLVVAIDHTDAAAVTVFPDGEVRFSNFAHFGIDPAQEVTTEQINQHVLPVWIADQRFVLDTLERWNANDSLLAGQLDLSHIGIFGHSFGGATALETCEVDARCKVVINLDGGLYGKSVERAATKPLLLITSQESSNLVTAVTNWNHLISNAQNQAVWLELPNSSHLSFTFAQLLSPLLAPDGFEPRQGLALVDSYVRMFLDGHLRSAGHEQFTNLAQRNEMHWLAK</sequence>
<evidence type="ECO:0000256" key="4">
    <source>
        <dbReference type="SAM" id="Phobius"/>
    </source>
</evidence>
<keyword evidence="3" id="KW-0443">Lipid metabolism</keyword>
<dbReference type="EMBL" id="LGKP01000005">
    <property type="protein sequence ID" value="KPL91459.1"/>
    <property type="molecule type" value="Genomic_DNA"/>
</dbReference>
<dbReference type="Pfam" id="PF03403">
    <property type="entry name" value="PAF-AH_p_II"/>
    <property type="match status" value="2"/>
</dbReference>
<keyword evidence="6" id="KW-1185">Reference proteome</keyword>
<dbReference type="RefSeq" id="WP_054532757.1">
    <property type="nucleotide sequence ID" value="NZ_LGKP01000005.1"/>
</dbReference>
<dbReference type="PATRIC" id="fig|70996.4.peg.1298"/>
<dbReference type="Proteomes" id="UP000050277">
    <property type="component" value="Unassembled WGS sequence"/>
</dbReference>
<feature type="transmembrane region" description="Helical" evidence="4">
    <location>
        <begin position="77"/>
        <end position="99"/>
    </location>
</feature>
<gene>
    <name evidence="5" type="ORF">SE18_02075</name>
</gene>
<dbReference type="SUPFAM" id="SSF53474">
    <property type="entry name" value="alpha/beta-Hydrolases"/>
    <property type="match status" value="1"/>
</dbReference>
<dbReference type="InterPro" id="IPR029058">
    <property type="entry name" value="AB_hydrolase_fold"/>
</dbReference>
<organism evidence="5 6">
    <name type="scientific">Herpetosiphon geysericola</name>
    <dbReference type="NCBI Taxonomy" id="70996"/>
    <lineage>
        <taxon>Bacteria</taxon>
        <taxon>Bacillati</taxon>
        <taxon>Chloroflexota</taxon>
        <taxon>Chloroflexia</taxon>
        <taxon>Herpetosiphonales</taxon>
        <taxon>Herpetosiphonaceae</taxon>
        <taxon>Herpetosiphon</taxon>
    </lineage>
</organism>
<evidence type="ECO:0000256" key="3">
    <source>
        <dbReference type="ARBA" id="ARBA00023098"/>
    </source>
</evidence>
<evidence type="ECO:0000313" key="5">
    <source>
        <dbReference type="EMBL" id="KPL91459.1"/>
    </source>
</evidence>
<protein>
    <recommendedName>
        <fullName evidence="7">Platelet-activating factor acetylhydrolase plasma/intracellular</fullName>
    </recommendedName>
</protein>